<protein>
    <recommendedName>
        <fullName evidence="4">PepSY domain-containing protein</fullName>
    </recommendedName>
</protein>
<dbReference type="Proteomes" id="UP000254209">
    <property type="component" value="Unassembled WGS sequence"/>
</dbReference>
<feature type="signal peptide" evidence="1">
    <location>
        <begin position="1"/>
        <end position="21"/>
    </location>
</feature>
<dbReference type="AlphaFoldDB" id="A0A376BV68"/>
<dbReference type="EMBL" id="UFSO01000003">
    <property type="protein sequence ID" value="SSY80902.1"/>
    <property type="molecule type" value="Genomic_DNA"/>
</dbReference>
<evidence type="ECO:0000256" key="1">
    <source>
        <dbReference type="SAM" id="SignalP"/>
    </source>
</evidence>
<keyword evidence="1" id="KW-0732">Signal</keyword>
<evidence type="ECO:0008006" key="4">
    <source>
        <dbReference type="Google" id="ProtNLM"/>
    </source>
</evidence>
<name>A0A376BV68_9NEIS</name>
<accession>A0A376BV68</accession>
<feature type="chain" id="PRO_5016796082" description="PepSY domain-containing protein" evidence="1">
    <location>
        <begin position="22"/>
        <end position="122"/>
    </location>
</feature>
<proteinExistence type="predicted"/>
<evidence type="ECO:0000313" key="2">
    <source>
        <dbReference type="EMBL" id="SSY80902.1"/>
    </source>
</evidence>
<dbReference type="OrthoDB" id="5678031at2"/>
<evidence type="ECO:0000313" key="3">
    <source>
        <dbReference type="Proteomes" id="UP000254209"/>
    </source>
</evidence>
<reference evidence="2 3" key="1">
    <citation type="submission" date="2018-06" db="EMBL/GenBank/DDBJ databases">
        <authorList>
            <consortium name="Pathogen Informatics"/>
            <person name="Doyle S."/>
        </authorList>
    </citation>
    <scope>NUCLEOTIDE SEQUENCE [LARGE SCALE GENOMIC DNA]</scope>
    <source>
        <strain evidence="2 3">NCTC10283</strain>
    </source>
</reference>
<keyword evidence="3" id="KW-1185">Reference proteome</keyword>
<organism evidence="2 3">
    <name type="scientific">Alysiella crassa</name>
    <dbReference type="NCBI Taxonomy" id="153491"/>
    <lineage>
        <taxon>Bacteria</taxon>
        <taxon>Pseudomonadati</taxon>
        <taxon>Pseudomonadota</taxon>
        <taxon>Betaproteobacteria</taxon>
        <taxon>Neisseriales</taxon>
        <taxon>Neisseriaceae</taxon>
        <taxon>Alysiella</taxon>
    </lineage>
</organism>
<dbReference type="RefSeq" id="WP_034290704.1">
    <property type="nucleotide sequence ID" value="NZ_CP091519.2"/>
</dbReference>
<sequence length="122" mass="13777">MKTIKTAIFAVVLGISFTAQATSMPSEIFKPRGAQTIKSQAQGNGEYEAEFRVQKSKNSVPALAKQAIRHAQSKGFRVVEQEIDREDADLKFRRGNHELSISIEDKDNGWIEIDQDLDIERR</sequence>
<gene>
    <name evidence="2" type="ORF">NCTC10283_02466</name>
</gene>